<proteinExistence type="predicted"/>
<keyword evidence="1" id="KW-0732">Signal</keyword>
<keyword evidence="3" id="KW-1185">Reference proteome</keyword>
<feature type="chain" id="PRO_5046561411" evidence="1">
    <location>
        <begin position="19"/>
        <end position="328"/>
    </location>
</feature>
<organism evidence="2 3">
    <name type="scientific">Microcoleus asticus IPMA8</name>
    <dbReference type="NCBI Taxonomy" id="2563858"/>
    <lineage>
        <taxon>Bacteria</taxon>
        <taxon>Bacillati</taxon>
        <taxon>Cyanobacteriota</taxon>
        <taxon>Cyanophyceae</taxon>
        <taxon>Oscillatoriophycideae</taxon>
        <taxon>Oscillatoriales</taxon>
        <taxon>Microcoleaceae</taxon>
        <taxon>Microcoleus</taxon>
        <taxon>Microcoleus asticus</taxon>
    </lineage>
</organism>
<feature type="signal peptide" evidence="1">
    <location>
        <begin position="1"/>
        <end position="18"/>
    </location>
</feature>
<sequence>MKKTLFITSLCLASAGWAIELSPVSLSAEAPLVVQQPAPGVSAPGPNSKTPQVELLNPGVEPRQELRLKPAIDVKETSVMTVKMDVEISASGRSEPEGKIPISVMTFETKVTKIAPNGDIHYEFAYTNSDIAGDTGNMPPAARDAMRSALKSMVGVKGSFIMDNRGFHKGGDIILPEGADNNLKQMVGQMSKSLEQLASPLPAEAVGKGAKWRVSSSSDFSGMNVNDIATYELDSWQDGVVSMNVSIEQQANPQNITSPLLPAGSTLTLKSFSSQGRGKVTGRLDRLIPFRSTVSISSNSEMSAKNAGSSEESTITTKMAMEMTLESK</sequence>
<name>A0ABX2CSK4_9CYAN</name>
<dbReference type="Pfam" id="PF19777">
    <property type="entry name" value="DUF6263"/>
    <property type="match status" value="1"/>
</dbReference>
<evidence type="ECO:0000313" key="2">
    <source>
        <dbReference type="EMBL" id="NQE33361.1"/>
    </source>
</evidence>
<protein>
    <submittedName>
        <fullName evidence="2">Uncharacterized protein</fullName>
    </submittedName>
</protein>
<accession>A0ABX2CSK4</accession>
<dbReference type="Proteomes" id="UP000702425">
    <property type="component" value="Unassembled WGS sequence"/>
</dbReference>
<comment type="caution">
    <text evidence="2">The sequence shown here is derived from an EMBL/GenBank/DDBJ whole genome shotgun (WGS) entry which is preliminary data.</text>
</comment>
<dbReference type="InterPro" id="IPR046230">
    <property type="entry name" value="DUF6263"/>
</dbReference>
<evidence type="ECO:0000313" key="3">
    <source>
        <dbReference type="Proteomes" id="UP000702425"/>
    </source>
</evidence>
<evidence type="ECO:0000256" key="1">
    <source>
        <dbReference type="SAM" id="SignalP"/>
    </source>
</evidence>
<dbReference type="RefSeq" id="WP_172186037.1">
    <property type="nucleotide sequence ID" value="NZ_CAWPPK010000035.1"/>
</dbReference>
<dbReference type="EMBL" id="SRRZ01000013">
    <property type="protein sequence ID" value="NQE33361.1"/>
    <property type="molecule type" value="Genomic_DNA"/>
</dbReference>
<gene>
    <name evidence="2" type="ORF">E5S67_01080</name>
</gene>
<reference evidence="2 3" key="1">
    <citation type="journal article" date="2020" name="Sci. Rep.">
        <title>A novel cyanobacterial geosmin producer, revising GeoA distribution and dispersion patterns in Bacteria.</title>
        <authorList>
            <person name="Churro C."/>
            <person name="Semedo-Aguiar A.P."/>
            <person name="Silva A.D."/>
            <person name="Pereira-Leal J.B."/>
            <person name="Leite R.B."/>
        </authorList>
    </citation>
    <scope>NUCLEOTIDE SEQUENCE [LARGE SCALE GENOMIC DNA]</scope>
    <source>
        <strain evidence="2 3">IPMA8</strain>
    </source>
</reference>